<feature type="compositionally biased region" description="Pro residues" evidence="2">
    <location>
        <begin position="291"/>
        <end position="301"/>
    </location>
</feature>
<evidence type="ECO:0000313" key="4">
    <source>
        <dbReference type="Proteomes" id="UP000298030"/>
    </source>
</evidence>
<keyword evidence="4" id="KW-1185">Reference proteome</keyword>
<feature type="compositionally biased region" description="Polar residues" evidence="2">
    <location>
        <begin position="132"/>
        <end position="145"/>
    </location>
</feature>
<dbReference type="AlphaFoldDB" id="A0A4Y7T9E9"/>
<evidence type="ECO:0000313" key="3">
    <source>
        <dbReference type="EMBL" id="TEB30796.1"/>
    </source>
</evidence>
<feature type="region of interest" description="Disordered" evidence="2">
    <location>
        <begin position="648"/>
        <end position="667"/>
    </location>
</feature>
<feature type="region of interest" description="Disordered" evidence="2">
    <location>
        <begin position="130"/>
        <end position="164"/>
    </location>
</feature>
<feature type="region of interest" description="Disordered" evidence="2">
    <location>
        <begin position="701"/>
        <end position="770"/>
    </location>
</feature>
<feature type="compositionally biased region" description="Low complexity" evidence="2">
    <location>
        <begin position="354"/>
        <end position="367"/>
    </location>
</feature>
<accession>A0A4Y7T9E9</accession>
<protein>
    <submittedName>
        <fullName evidence="3">Uncharacterized protein</fullName>
    </submittedName>
</protein>
<reference evidence="3 4" key="1">
    <citation type="journal article" date="2019" name="Nat. Ecol. Evol.">
        <title>Megaphylogeny resolves global patterns of mushroom evolution.</title>
        <authorList>
            <person name="Varga T."/>
            <person name="Krizsan K."/>
            <person name="Foldi C."/>
            <person name="Dima B."/>
            <person name="Sanchez-Garcia M."/>
            <person name="Sanchez-Ramirez S."/>
            <person name="Szollosi G.J."/>
            <person name="Szarkandi J.G."/>
            <person name="Papp V."/>
            <person name="Albert L."/>
            <person name="Andreopoulos W."/>
            <person name="Angelini C."/>
            <person name="Antonin V."/>
            <person name="Barry K.W."/>
            <person name="Bougher N.L."/>
            <person name="Buchanan P."/>
            <person name="Buyck B."/>
            <person name="Bense V."/>
            <person name="Catcheside P."/>
            <person name="Chovatia M."/>
            <person name="Cooper J."/>
            <person name="Damon W."/>
            <person name="Desjardin D."/>
            <person name="Finy P."/>
            <person name="Geml J."/>
            <person name="Haridas S."/>
            <person name="Hughes K."/>
            <person name="Justo A."/>
            <person name="Karasinski D."/>
            <person name="Kautmanova I."/>
            <person name="Kiss B."/>
            <person name="Kocsube S."/>
            <person name="Kotiranta H."/>
            <person name="LaButti K.M."/>
            <person name="Lechner B.E."/>
            <person name="Liimatainen K."/>
            <person name="Lipzen A."/>
            <person name="Lukacs Z."/>
            <person name="Mihaltcheva S."/>
            <person name="Morgado L.N."/>
            <person name="Niskanen T."/>
            <person name="Noordeloos M.E."/>
            <person name="Ohm R.A."/>
            <person name="Ortiz-Santana B."/>
            <person name="Ovrebo C."/>
            <person name="Racz N."/>
            <person name="Riley R."/>
            <person name="Savchenko A."/>
            <person name="Shiryaev A."/>
            <person name="Soop K."/>
            <person name="Spirin V."/>
            <person name="Szebenyi C."/>
            <person name="Tomsovsky M."/>
            <person name="Tulloss R.E."/>
            <person name="Uehling J."/>
            <person name="Grigoriev I.V."/>
            <person name="Vagvolgyi C."/>
            <person name="Papp T."/>
            <person name="Martin F.M."/>
            <person name="Miettinen O."/>
            <person name="Hibbett D.S."/>
            <person name="Nagy L.G."/>
        </authorList>
    </citation>
    <scope>NUCLEOTIDE SEQUENCE [LARGE SCALE GENOMIC DNA]</scope>
    <source>
        <strain evidence="3 4">FP101781</strain>
    </source>
</reference>
<proteinExistence type="predicted"/>
<feature type="compositionally biased region" description="Acidic residues" evidence="2">
    <location>
        <begin position="391"/>
        <end position="404"/>
    </location>
</feature>
<feature type="region of interest" description="Disordered" evidence="2">
    <location>
        <begin position="183"/>
        <end position="475"/>
    </location>
</feature>
<name>A0A4Y7T9E9_COPMI</name>
<evidence type="ECO:0000256" key="2">
    <source>
        <dbReference type="SAM" id="MobiDB-lite"/>
    </source>
</evidence>
<sequence length="812" mass="89646">MRRLDEEKTAGSKRPAAAPYGESDVDSAAVDIMYPPPEEAAGTSKQKGKSGVLQREPTLPNEVPDILVQPAPSPPPLPFRPIPGTPSRSSLKSKMRPRTPRSGAGSMVSFADIPEVPALDMDLPALEPAPTKSVNGMVNGASKSRAQPKLGPLPQISPSKFYPHLPKASLGEITIEDAEPEIEEPMSSIEQFESPEKPARLRVVPALPNGAKGKGKQREQSPVEDDELWAGDIVLSVEQMRKRAAEKQAEKQRQEQSVPKRKTLEEVVQQHLVAKAESDRASTASRSPSKSPSPPPPPPQEVPGDDYDDFYVDEPTEVQDTQIEQEEETPPAPPVYLPQEEEESTQDLLHELEVQQAVSQPAASPESEPGPQPEPLTEPQSVPEPVSLEEPMTEEPVEEADESFDVSMEPQIGTQGVDLEYPPEEDEPEMQPPAPDQAQLVEGTQEIPPTLSTHQDESSQESNKTNASIDSADQKKHISYMNLLNAKSEEIGDLTKQLQDERSQKEELASKVAALEKQLRLAQISSADSQRAATDDLVQKLEASNVKLATAEATLEAEREAWSQHQRVLQNQIDGIRGQNDNVMTMFREANGRAEGLFKEKKELNKELEIAQKQAKEAVVAQKAFFAKKLELMGTRRDEVQRTASLLMQRDDRSKKHHHKRQYAAEVDELRGRLRSVKVKNLDLTNQLRKAKKSNAALKLQLNGQWHQPDSGTDRDGSGSPEGSQDGRSPSPEDGLSDNDDVPRSQPMVQDEQEDEGESSEEDPEDEVVRCTWRKEDNKMCNALFKTQAKLEAHVFDAGHLPRPSSPLDGLD</sequence>
<feature type="coiled-coil region" evidence="1">
    <location>
        <begin position="484"/>
        <end position="561"/>
    </location>
</feature>
<feature type="coiled-coil region" evidence="1">
    <location>
        <begin position="587"/>
        <end position="621"/>
    </location>
</feature>
<feature type="compositionally biased region" description="Basic and acidic residues" evidence="2">
    <location>
        <begin position="1"/>
        <end position="10"/>
    </location>
</feature>
<feature type="compositionally biased region" description="Polar residues" evidence="2">
    <location>
        <begin position="460"/>
        <end position="471"/>
    </location>
</feature>
<feature type="compositionally biased region" description="Acidic residues" evidence="2">
    <location>
        <begin position="751"/>
        <end position="766"/>
    </location>
</feature>
<comment type="caution">
    <text evidence="3">The sequence shown here is derived from an EMBL/GenBank/DDBJ whole genome shotgun (WGS) entry which is preliminary data.</text>
</comment>
<evidence type="ECO:0000256" key="1">
    <source>
        <dbReference type="SAM" id="Coils"/>
    </source>
</evidence>
<feature type="compositionally biased region" description="Basic and acidic residues" evidence="2">
    <location>
        <begin position="239"/>
        <end position="254"/>
    </location>
</feature>
<organism evidence="3 4">
    <name type="scientific">Coprinellus micaceus</name>
    <name type="common">Glistening ink-cap mushroom</name>
    <name type="synonym">Coprinus micaceus</name>
    <dbReference type="NCBI Taxonomy" id="71717"/>
    <lineage>
        <taxon>Eukaryota</taxon>
        <taxon>Fungi</taxon>
        <taxon>Dikarya</taxon>
        <taxon>Basidiomycota</taxon>
        <taxon>Agaricomycotina</taxon>
        <taxon>Agaricomycetes</taxon>
        <taxon>Agaricomycetidae</taxon>
        <taxon>Agaricales</taxon>
        <taxon>Agaricineae</taxon>
        <taxon>Psathyrellaceae</taxon>
        <taxon>Coprinellus</taxon>
    </lineage>
</organism>
<dbReference type="STRING" id="71717.A0A4Y7T9E9"/>
<feature type="compositionally biased region" description="Polar residues" evidence="2">
    <location>
        <begin position="702"/>
        <end position="711"/>
    </location>
</feature>
<dbReference type="OrthoDB" id="3647690at2759"/>
<gene>
    <name evidence="3" type="ORF">FA13DRAFT_1733228</name>
</gene>
<feature type="compositionally biased region" description="Pro residues" evidence="2">
    <location>
        <begin position="71"/>
        <end position="84"/>
    </location>
</feature>
<dbReference type="Proteomes" id="UP000298030">
    <property type="component" value="Unassembled WGS sequence"/>
</dbReference>
<dbReference type="EMBL" id="QPFP01000021">
    <property type="protein sequence ID" value="TEB30796.1"/>
    <property type="molecule type" value="Genomic_DNA"/>
</dbReference>
<keyword evidence="1" id="KW-0175">Coiled coil</keyword>
<feature type="compositionally biased region" description="Acidic residues" evidence="2">
    <location>
        <begin position="303"/>
        <end position="329"/>
    </location>
</feature>
<feature type="region of interest" description="Disordered" evidence="2">
    <location>
        <begin position="1"/>
        <end position="108"/>
    </location>
</feature>